<evidence type="ECO:0000313" key="3">
    <source>
        <dbReference type="Proteomes" id="UP000682811"/>
    </source>
</evidence>
<keyword evidence="1" id="KW-0812">Transmembrane</keyword>
<feature type="transmembrane region" description="Helical" evidence="1">
    <location>
        <begin position="6"/>
        <end position="25"/>
    </location>
</feature>
<protein>
    <submittedName>
        <fullName evidence="2">Uncharacterized protein</fullName>
    </submittedName>
</protein>
<name>A0A919YGQ3_9BACL</name>
<comment type="caution">
    <text evidence="2">The sequence shown here is derived from an EMBL/GenBank/DDBJ whole genome shotgun (WGS) entry which is preliminary data.</text>
</comment>
<keyword evidence="1" id="KW-1133">Transmembrane helix</keyword>
<accession>A0A919YGQ3</accession>
<proteinExistence type="predicted"/>
<evidence type="ECO:0000256" key="1">
    <source>
        <dbReference type="SAM" id="Phobius"/>
    </source>
</evidence>
<reference evidence="2 3" key="1">
    <citation type="submission" date="2021-03" db="EMBL/GenBank/DDBJ databases">
        <title>Antimicrobial resistance genes in bacteria isolated from Japanese honey, and their potential for conferring macrolide and lincosamide resistance in the American foulbrood pathogen Paenibacillus larvae.</title>
        <authorList>
            <person name="Okamoto M."/>
            <person name="Kumagai M."/>
            <person name="Kanamori H."/>
            <person name="Takamatsu D."/>
        </authorList>
    </citation>
    <scope>NUCLEOTIDE SEQUENCE [LARGE SCALE GENOMIC DNA]</scope>
    <source>
        <strain evidence="2 3">J34TS1</strain>
    </source>
</reference>
<gene>
    <name evidence="2" type="ORF">J34TS1_36550</name>
</gene>
<keyword evidence="3" id="KW-1185">Reference proteome</keyword>
<evidence type="ECO:0000313" key="2">
    <source>
        <dbReference type="EMBL" id="GIO48890.1"/>
    </source>
</evidence>
<organism evidence="2 3">
    <name type="scientific">Paenibacillus azoreducens</name>
    <dbReference type="NCBI Taxonomy" id="116718"/>
    <lineage>
        <taxon>Bacteria</taxon>
        <taxon>Bacillati</taxon>
        <taxon>Bacillota</taxon>
        <taxon>Bacilli</taxon>
        <taxon>Bacillales</taxon>
        <taxon>Paenibacillaceae</taxon>
        <taxon>Paenibacillus</taxon>
    </lineage>
</organism>
<keyword evidence="1" id="KW-0472">Membrane</keyword>
<dbReference type="Proteomes" id="UP000682811">
    <property type="component" value="Unassembled WGS sequence"/>
</dbReference>
<sequence>MWTTLLWILMAYAFAVAAVHAFHIWQKRKDFRRIHYILVTSNHEHQIEWYIRALGLYALITGTNIRLTVVDIDSADDTLGIIERLGRYGNLELSVTTDYSILNHAEHSDIRMIDLRNPHEAGQIPYV</sequence>
<dbReference type="RefSeq" id="WP_194234047.1">
    <property type="nucleotide sequence ID" value="NZ_AP025343.1"/>
</dbReference>
<dbReference type="AlphaFoldDB" id="A0A919YGQ3"/>
<dbReference type="EMBL" id="BORT01000017">
    <property type="protein sequence ID" value="GIO48890.1"/>
    <property type="molecule type" value="Genomic_DNA"/>
</dbReference>